<protein>
    <submittedName>
        <fullName evidence="6">CvpA family protein</fullName>
    </submittedName>
</protein>
<evidence type="ECO:0000313" key="6">
    <source>
        <dbReference type="EMBL" id="MST79529.1"/>
    </source>
</evidence>
<reference evidence="6 7" key="1">
    <citation type="submission" date="2019-08" db="EMBL/GenBank/DDBJ databases">
        <title>In-depth cultivation of the pig gut microbiome towards novel bacterial diversity and tailored functional studies.</title>
        <authorList>
            <person name="Wylensek D."/>
            <person name="Hitch T.C.A."/>
            <person name="Clavel T."/>
        </authorList>
    </citation>
    <scope>NUCLEOTIDE SEQUENCE [LARGE SCALE GENOMIC DNA]</scope>
    <source>
        <strain evidence="6 7">WCA-470BD-2E</strain>
    </source>
</reference>
<name>A0A844FMH6_9LACO</name>
<organism evidence="6 7">
    <name type="scientific">Lactobacillus equicursoris</name>
    <dbReference type="NCBI Taxonomy" id="420645"/>
    <lineage>
        <taxon>Bacteria</taxon>
        <taxon>Bacillati</taxon>
        <taxon>Bacillota</taxon>
        <taxon>Bacilli</taxon>
        <taxon>Lactobacillales</taxon>
        <taxon>Lactobacillaceae</taxon>
        <taxon>Lactobacillus</taxon>
    </lineage>
</organism>
<dbReference type="RefSeq" id="WP_154486569.1">
    <property type="nucleotide sequence ID" value="NZ_VUMW01000006.1"/>
</dbReference>
<feature type="transmembrane region" description="Helical" evidence="5">
    <location>
        <begin position="109"/>
        <end position="134"/>
    </location>
</feature>
<evidence type="ECO:0000256" key="4">
    <source>
        <dbReference type="ARBA" id="ARBA00023136"/>
    </source>
</evidence>
<keyword evidence="2 5" id="KW-0812">Transmembrane</keyword>
<dbReference type="EMBL" id="VUMW01000006">
    <property type="protein sequence ID" value="MST79529.1"/>
    <property type="molecule type" value="Genomic_DNA"/>
</dbReference>
<comment type="subcellular location">
    <subcellularLocation>
        <location evidence="1">Membrane</location>
        <topology evidence="1">Multi-pass membrane protein</topology>
    </subcellularLocation>
</comment>
<sequence length="181" mass="19877">MLLSIFVILYLAWQTYKGYQVGFSKRIVNLIFAGIVFMIAIMLQNPVGNLIYKLFIGQNNTASAVAAANSSLALQICRFGAFFVLLFVLKQVTKIFKNWLPEQSNKVGFTAALDHTAGAVVSFVAAYFFMYVVLSILNSVGSDFFTQTISDSGFLTFIVKDTPGLSTGVFKTLFSVSRTTA</sequence>
<gene>
    <name evidence="6" type="ORF">FYJ61_03325</name>
</gene>
<dbReference type="InterPro" id="IPR003825">
    <property type="entry name" value="Colicin-V_CvpA"/>
</dbReference>
<evidence type="ECO:0000256" key="2">
    <source>
        <dbReference type="ARBA" id="ARBA00022692"/>
    </source>
</evidence>
<dbReference type="GO" id="GO:0016020">
    <property type="term" value="C:membrane"/>
    <property type="evidence" value="ECO:0007669"/>
    <property type="project" value="UniProtKB-SubCell"/>
</dbReference>
<evidence type="ECO:0000256" key="5">
    <source>
        <dbReference type="SAM" id="Phobius"/>
    </source>
</evidence>
<feature type="transmembrane region" description="Helical" evidence="5">
    <location>
        <begin position="64"/>
        <end position="89"/>
    </location>
</feature>
<dbReference type="AlphaFoldDB" id="A0A844FMH6"/>
<dbReference type="Pfam" id="PF02674">
    <property type="entry name" value="Colicin_V"/>
    <property type="match status" value="1"/>
</dbReference>
<dbReference type="Proteomes" id="UP000452141">
    <property type="component" value="Unassembled WGS sequence"/>
</dbReference>
<comment type="caution">
    <text evidence="6">The sequence shown here is derived from an EMBL/GenBank/DDBJ whole genome shotgun (WGS) entry which is preliminary data.</text>
</comment>
<keyword evidence="3 5" id="KW-1133">Transmembrane helix</keyword>
<dbReference type="GO" id="GO:0009403">
    <property type="term" value="P:toxin biosynthetic process"/>
    <property type="evidence" value="ECO:0007669"/>
    <property type="project" value="InterPro"/>
</dbReference>
<accession>A0A844FMH6</accession>
<proteinExistence type="predicted"/>
<feature type="transmembrane region" description="Helical" evidence="5">
    <location>
        <begin position="27"/>
        <end position="52"/>
    </location>
</feature>
<evidence type="ECO:0000256" key="3">
    <source>
        <dbReference type="ARBA" id="ARBA00022989"/>
    </source>
</evidence>
<evidence type="ECO:0000256" key="1">
    <source>
        <dbReference type="ARBA" id="ARBA00004141"/>
    </source>
</evidence>
<keyword evidence="4 5" id="KW-0472">Membrane</keyword>
<evidence type="ECO:0000313" key="7">
    <source>
        <dbReference type="Proteomes" id="UP000452141"/>
    </source>
</evidence>